<feature type="transmembrane region" description="Helical" evidence="1">
    <location>
        <begin position="116"/>
        <end position="133"/>
    </location>
</feature>
<dbReference type="Proteomes" id="UP000694888">
    <property type="component" value="Unplaced"/>
</dbReference>
<proteinExistence type="predicted"/>
<keyword evidence="1" id="KW-0472">Membrane</keyword>
<reference evidence="3" key="1">
    <citation type="submission" date="2025-08" db="UniProtKB">
        <authorList>
            <consortium name="RefSeq"/>
        </authorList>
    </citation>
    <scope>IDENTIFICATION</scope>
</reference>
<keyword evidence="2" id="KW-1185">Reference proteome</keyword>
<keyword evidence="1" id="KW-0812">Transmembrane</keyword>
<keyword evidence="1" id="KW-1133">Transmembrane helix</keyword>
<protein>
    <submittedName>
        <fullName evidence="3">Uncharacterized protein LOC101851394 isoform X1</fullName>
    </submittedName>
</protein>
<accession>A0ABM0ZV22</accession>
<dbReference type="Pfam" id="PF08570">
    <property type="entry name" value="DUF1761"/>
    <property type="match status" value="1"/>
</dbReference>
<evidence type="ECO:0000313" key="2">
    <source>
        <dbReference type="Proteomes" id="UP000694888"/>
    </source>
</evidence>
<organism evidence="2 3">
    <name type="scientific">Aplysia californica</name>
    <name type="common">California sea hare</name>
    <dbReference type="NCBI Taxonomy" id="6500"/>
    <lineage>
        <taxon>Eukaryota</taxon>
        <taxon>Metazoa</taxon>
        <taxon>Spiralia</taxon>
        <taxon>Lophotrochozoa</taxon>
        <taxon>Mollusca</taxon>
        <taxon>Gastropoda</taxon>
        <taxon>Heterobranchia</taxon>
        <taxon>Euthyneura</taxon>
        <taxon>Tectipleura</taxon>
        <taxon>Aplysiida</taxon>
        <taxon>Aplysioidea</taxon>
        <taxon>Aplysiidae</taxon>
        <taxon>Aplysia</taxon>
    </lineage>
</organism>
<evidence type="ECO:0000313" key="3">
    <source>
        <dbReference type="RefSeq" id="XP_012935053.1"/>
    </source>
</evidence>
<dbReference type="RefSeq" id="XP_012935053.1">
    <property type="nucleotide sequence ID" value="XM_013079599.2"/>
</dbReference>
<gene>
    <name evidence="3" type="primary">LOC101851394</name>
</gene>
<dbReference type="InterPro" id="IPR013879">
    <property type="entry name" value="DUF1761"/>
</dbReference>
<evidence type="ECO:0000256" key="1">
    <source>
        <dbReference type="SAM" id="Phobius"/>
    </source>
</evidence>
<sequence length="134" mass="14475">MLKMFGVAVSVVVNCIIGAVVYTPKLPTGKVWMRRTHPGKTAEQIGQDSAIPMGLSVVATATMSLLLRFILIDFFKVKVALDAVKFAVGLSCLVTLLEVPHTLFSKRSVDAFIVDQLHNIATMTAAAACIFYFG</sequence>
<feature type="transmembrane region" description="Helical" evidence="1">
    <location>
        <begin position="50"/>
        <end position="71"/>
    </location>
</feature>
<feature type="transmembrane region" description="Helical" evidence="1">
    <location>
        <begin position="83"/>
        <end position="104"/>
    </location>
</feature>
<name>A0ABM0ZV22_APLCA</name>
<dbReference type="GeneID" id="101851394"/>